<protein>
    <recommendedName>
        <fullName evidence="7">Solute carrier family 40 member</fullName>
    </recommendedName>
</protein>
<dbReference type="GO" id="GO:0016020">
    <property type="term" value="C:membrane"/>
    <property type="evidence" value="ECO:0007669"/>
    <property type="project" value="UniProtKB-SubCell"/>
</dbReference>
<comment type="similarity">
    <text evidence="2 7">Belongs to the ferroportin (FP) (TC 2.A.100) family. SLC40A subfamily.</text>
</comment>
<feature type="transmembrane region" description="Helical" evidence="7">
    <location>
        <begin position="352"/>
        <end position="372"/>
    </location>
</feature>
<dbReference type="Pfam" id="PF06963">
    <property type="entry name" value="FPN1"/>
    <property type="match status" value="1"/>
</dbReference>
<feature type="transmembrane region" description="Helical" evidence="7">
    <location>
        <begin position="489"/>
        <end position="506"/>
    </location>
</feature>
<keyword evidence="6 7" id="KW-0472">Membrane</keyword>
<sequence>MEPTVFVCIVTAIACALLTLDGTACLLHVEDACLLDRASNIVMVIIGSVTLVPVFTALYTAWIDHKNSRRGEYSRLLESGRVVATEAPKRVLMYLYISHFLSAWGDRMWQFAIPILFMEVFVDTLLPSATFSLVMYTTCIFAIPSVGKYLDTANRWTVMKYSIVLENLMIVISATMLMLILLLTNADGIHKPEWTWQLLGLFAVTLVCGGVGQVLNDAQTLAIERDWVVVIAGADDSDALAHLNTTMRRIDLSCKILAPMAFGIIMDFAGKDPTTRAMIGAAAVGIWNLLSTPLEYFMTKDIYDLNPDLAVKEDMTEDAEAEAHEQQTASTKKQSTVTRYAKMWKDYLKHPVFLLSLSFCSLYMTILDGGALNTAYLKWRGIPDSILGSSRGAGAVFGLVGTFLFPYVRKLLCRVESVAVVSVWLFWLCLAPVIGAFIIAGESVTSDYVMLGCMVVSRIWLWSADLAETQIMQEWIEPSRRGSINSMQTATYQFFYIMIQFMGIIFHDPREFESLVIFSLATVFLSAVGFTIWDLKYGRRRNVYVRKPSSPQKHVA</sequence>
<dbReference type="GO" id="GO:0005381">
    <property type="term" value="F:iron ion transmembrane transporter activity"/>
    <property type="evidence" value="ECO:0007669"/>
    <property type="project" value="UniProtKB-UniRule"/>
</dbReference>
<reference evidence="8" key="3">
    <citation type="submission" date="2015-02" db="UniProtKB">
        <authorList>
            <consortium name="EnsemblProtists"/>
        </authorList>
    </citation>
    <scope>IDENTIFICATION</scope>
    <source>
        <strain evidence="8">DAOM BR144</strain>
    </source>
</reference>
<reference evidence="9" key="1">
    <citation type="journal article" date="2010" name="Genome Biol.">
        <title>Genome sequence of the necrotrophic plant pathogen Pythium ultimum reveals original pathogenicity mechanisms and effector repertoire.</title>
        <authorList>
            <person name="Levesque C.A."/>
            <person name="Brouwer H."/>
            <person name="Cano L."/>
            <person name="Hamilton J.P."/>
            <person name="Holt C."/>
            <person name="Huitema E."/>
            <person name="Raffaele S."/>
            <person name="Robideau G.P."/>
            <person name="Thines M."/>
            <person name="Win J."/>
            <person name="Zerillo M.M."/>
            <person name="Beakes G.W."/>
            <person name="Boore J.L."/>
            <person name="Busam D."/>
            <person name="Dumas B."/>
            <person name="Ferriera S."/>
            <person name="Fuerstenberg S.I."/>
            <person name="Gachon C.M."/>
            <person name="Gaulin E."/>
            <person name="Govers F."/>
            <person name="Grenville-Briggs L."/>
            <person name="Horner N."/>
            <person name="Hostetler J."/>
            <person name="Jiang R.H."/>
            <person name="Johnson J."/>
            <person name="Krajaejun T."/>
            <person name="Lin H."/>
            <person name="Meijer H.J."/>
            <person name="Moore B."/>
            <person name="Morris P."/>
            <person name="Phuntmart V."/>
            <person name="Puiu D."/>
            <person name="Shetty J."/>
            <person name="Stajich J.E."/>
            <person name="Tripathy S."/>
            <person name="Wawra S."/>
            <person name="van West P."/>
            <person name="Whitty B.R."/>
            <person name="Coutinho P.M."/>
            <person name="Henrissat B."/>
            <person name="Martin F."/>
            <person name="Thomas P.D."/>
            <person name="Tyler B.M."/>
            <person name="De Vries R.P."/>
            <person name="Kamoun S."/>
            <person name="Yandell M."/>
            <person name="Tisserat N."/>
            <person name="Buell C.R."/>
        </authorList>
    </citation>
    <scope>NUCLEOTIDE SEQUENCE</scope>
    <source>
        <strain evidence="9">DAOM:BR144</strain>
    </source>
</reference>
<comment type="function">
    <text evidence="7">May be involved in iron transport and iron homeostasis.</text>
</comment>
<evidence type="ECO:0000313" key="9">
    <source>
        <dbReference type="Proteomes" id="UP000019132"/>
    </source>
</evidence>
<dbReference type="Proteomes" id="UP000019132">
    <property type="component" value="Unassembled WGS sequence"/>
</dbReference>
<feature type="transmembrane region" description="Helical" evidence="7">
    <location>
        <begin position="162"/>
        <end position="182"/>
    </location>
</feature>
<evidence type="ECO:0000313" key="8">
    <source>
        <dbReference type="EnsemblProtists" id="PYU1_T010571"/>
    </source>
</evidence>
<dbReference type="STRING" id="431595.K3X022"/>
<dbReference type="VEuPathDB" id="FungiDB:PYU1_G010548"/>
<dbReference type="EMBL" id="GL376596">
    <property type="status" value="NOT_ANNOTATED_CDS"/>
    <property type="molecule type" value="Genomic_DNA"/>
</dbReference>
<feature type="transmembrane region" description="Helical" evidence="7">
    <location>
        <begin position="512"/>
        <end position="533"/>
    </location>
</feature>
<feature type="transmembrane region" description="Helical" evidence="7">
    <location>
        <begin position="420"/>
        <end position="442"/>
    </location>
</feature>
<organism evidence="8 9">
    <name type="scientific">Globisporangium ultimum (strain ATCC 200006 / CBS 805.95 / DAOM BR144)</name>
    <name type="common">Pythium ultimum</name>
    <dbReference type="NCBI Taxonomy" id="431595"/>
    <lineage>
        <taxon>Eukaryota</taxon>
        <taxon>Sar</taxon>
        <taxon>Stramenopiles</taxon>
        <taxon>Oomycota</taxon>
        <taxon>Peronosporomycetes</taxon>
        <taxon>Pythiales</taxon>
        <taxon>Pythiaceae</taxon>
        <taxon>Globisporangium</taxon>
    </lineage>
</organism>
<proteinExistence type="inferred from homology"/>
<dbReference type="CDD" id="cd17480">
    <property type="entry name" value="MFS_SLC40A1_like"/>
    <property type="match status" value="1"/>
</dbReference>
<dbReference type="AlphaFoldDB" id="K3X022"/>
<evidence type="ECO:0000256" key="6">
    <source>
        <dbReference type="ARBA" id="ARBA00023136"/>
    </source>
</evidence>
<dbReference type="Gene3D" id="1.20.1250.20">
    <property type="entry name" value="MFS general substrate transporter like domains"/>
    <property type="match status" value="1"/>
</dbReference>
<evidence type="ECO:0000256" key="4">
    <source>
        <dbReference type="ARBA" id="ARBA00022692"/>
    </source>
</evidence>
<feature type="transmembrane region" description="Helical" evidence="7">
    <location>
        <begin position="129"/>
        <end position="150"/>
    </location>
</feature>
<evidence type="ECO:0000256" key="2">
    <source>
        <dbReference type="ARBA" id="ARBA00006279"/>
    </source>
</evidence>
<name>K3X022_GLOUD</name>
<feature type="transmembrane region" description="Helical" evidence="7">
    <location>
        <begin position="91"/>
        <end position="109"/>
    </location>
</feature>
<accession>K3X022</accession>
<keyword evidence="4 7" id="KW-0812">Transmembrane</keyword>
<dbReference type="OMA" id="VAMGHVM"/>
<comment type="subcellular location">
    <subcellularLocation>
        <location evidence="1 7">Membrane</location>
        <topology evidence="1 7">Multi-pass membrane protein</topology>
    </subcellularLocation>
</comment>
<feature type="transmembrane region" description="Helical" evidence="7">
    <location>
        <begin position="194"/>
        <end position="215"/>
    </location>
</feature>
<dbReference type="InParanoid" id="K3X022"/>
<dbReference type="InterPro" id="IPR009716">
    <property type="entry name" value="Ferroportin-1"/>
</dbReference>
<evidence type="ECO:0000256" key="5">
    <source>
        <dbReference type="ARBA" id="ARBA00022989"/>
    </source>
</evidence>
<dbReference type="EnsemblProtists" id="PYU1_T010571">
    <property type="protein sequence ID" value="PYU1_T010571"/>
    <property type="gene ID" value="PYU1_G010548"/>
</dbReference>
<keyword evidence="5 7" id="KW-1133">Transmembrane helix</keyword>
<keyword evidence="9" id="KW-1185">Reference proteome</keyword>
<feature type="transmembrane region" description="Helical" evidence="7">
    <location>
        <begin position="41"/>
        <end position="62"/>
    </location>
</feature>
<reference evidence="9" key="2">
    <citation type="submission" date="2010-04" db="EMBL/GenBank/DDBJ databases">
        <authorList>
            <person name="Buell R."/>
            <person name="Hamilton J."/>
            <person name="Hostetler J."/>
        </authorList>
    </citation>
    <scope>NUCLEOTIDE SEQUENCE [LARGE SCALE GENOMIC DNA]</scope>
    <source>
        <strain evidence="9">DAOM:BR144</strain>
    </source>
</reference>
<evidence type="ECO:0000256" key="1">
    <source>
        <dbReference type="ARBA" id="ARBA00004141"/>
    </source>
</evidence>
<evidence type="ECO:0000256" key="7">
    <source>
        <dbReference type="RuleBase" id="RU365065"/>
    </source>
</evidence>
<feature type="transmembrane region" description="Helical" evidence="7">
    <location>
        <begin position="448"/>
        <end position="468"/>
    </location>
</feature>
<dbReference type="SUPFAM" id="SSF103473">
    <property type="entry name" value="MFS general substrate transporter"/>
    <property type="match status" value="1"/>
</dbReference>
<keyword evidence="7" id="KW-0406">Ion transport</keyword>
<keyword evidence="3 7" id="KW-0813">Transport</keyword>
<feature type="transmembrane region" description="Helical" evidence="7">
    <location>
        <begin position="392"/>
        <end position="408"/>
    </location>
</feature>
<dbReference type="eggNOG" id="KOG2601">
    <property type="taxonomic scope" value="Eukaryota"/>
</dbReference>
<dbReference type="InterPro" id="IPR036259">
    <property type="entry name" value="MFS_trans_sf"/>
</dbReference>
<dbReference type="HOGENOM" id="CLU_020370_3_0_1"/>
<dbReference type="PANTHER" id="PTHR11660:SF57">
    <property type="entry name" value="SOLUTE CARRIER FAMILY 40 MEMBER"/>
    <property type="match status" value="1"/>
</dbReference>
<evidence type="ECO:0000256" key="3">
    <source>
        <dbReference type="ARBA" id="ARBA00022448"/>
    </source>
</evidence>
<dbReference type="PANTHER" id="PTHR11660">
    <property type="entry name" value="SOLUTE CARRIER FAMILY 40 MEMBER"/>
    <property type="match status" value="1"/>
</dbReference>